<gene>
    <name evidence="2" type="ORF">CLV74_105292</name>
</gene>
<evidence type="ECO:0000256" key="1">
    <source>
        <dbReference type="SAM" id="SignalP"/>
    </source>
</evidence>
<dbReference type="Pfam" id="PF11604">
    <property type="entry name" value="CusF_Ec"/>
    <property type="match status" value="1"/>
</dbReference>
<dbReference type="EMBL" id="PVTQ01000005">
    <property type="protein sequence ID" value="PRY90309.1"/>
    <property type="molecule type" value="Genomic_DNA"/>
</dbReference>
<dbReference type="InterPro" id="IPR042230">
    <property type="entry name" value="CusF_sf"/>
</dbReference>
<keyword evidence="1" id="KW-0732">Signal</keyword>
<feature type="chain" id="PRO_5015666536" evidence="1">
    <location>
        <begin position="21"/>
        <end position="100"/>
    </location>
</feature>
<dbReference type="Gene3D" id="2.40.50.320">
    <property type="entry name" value="Copper binding periplasmic protein CusF"/>
    <property type="match status" value="1"/>
</dbReference>
<dbReference type="InterPro" id="IPR021647">
    <property type="entry name" value="CusF_Ec"/>
</dbReference>
<evidence type="ECO:0000313" key="3">
    <source>
        <dbReference type="Proteomes" id="UP000238392"/>
    </source>
</evidence>
<name>A0A2T0WUE8_9RHOB</name>
<protein>
    <submittedName>
        <fullName evidence="2">Cu/Ag efflux protein CusF</fullName>
    </submittedName>
</protein>
<organism evidence="2 3">
    <name type="scientific">Donghicola tyrosinivorans</name>
    <dbReference type="NCBI Taxonomy" id="1652492"/>
    <lineage>
        <taxon>Bacteria</taxon>
        <taxon>Pseudomonadati</taxon>
        <taxon>Pseudomonadota</taxon>
        <taxon>Alphaproteobacteria</taxon>
        <taxon>Rhodobacterales</taxon>
        <taxon>Roseobacteraceae</taxon>
        <taxon>Donghicola</taxon>
    </lineage>
</organism>
<reference evidence="2 3" key="1">
    <citation type="submission" date="2018-03" db="EMBL/GenBank/DDBJ databases">
        <title>Genomic Encyclopedia of Archaeal and Bacterial Type Strains, Phase II (KMG-II): from individual species to whole genera.</title>
        <authorList>
            <person name="Goeker M."/>
        </authorList>
    </citation>
    <scope>NUCLEOTIDE SEQUENCE [LARGE SCALE GENOMIC DNA]</scope>
    <source>
        <strain evidence="2 3">DSM 100212</strain>
    </source>
</reference>
<dbReference type="AlphaFoldDB" id="A0A2T0WUE8"/>
<accession>A0A2T0WUE8</accession>
<proteinExistence type="predicted"/>
<comment type="caution">
    <text evidence="2">The sequence shown here is derived from an EMBL/GenBank/DDBJ whole genome shotgun (WGS) entry which is preliminary data.</text>
</comment>
<dbReference type="RefSeq" id="WP_245888506.1">
    <property type="nucleotide sequence ID" value="NZ_PVTQ01000005.1"/>
</dbReference>
<dbReference type="Proteomes" id="UP000238392">
    <property type="component" value="Unassembled WGS sequence"/>
</dbReference>
<keyword evidence="3" id="KW-1185">Reference proteome</keyword>
<evidence type="ECO:0000313" key="2">
    <source>
        <dbReference type="EMBL" id="PRY90309.1"/>
    </source>
</evidence>
<sequence>MNTLKALAIAVATITLPASAVLAESSMGMPMSHGTITKIDAKWKKVTIDHGPLENLDMPAMKMVFDYTDGMMDGMAEGAKVAFVADRLNGKLTATEITSE</sequence>
<feature type="signal peptide" evidence="1">
    <location>
        <begin position="1"/>
        <end position="20"/>
    </location>
</feature>